<dbReference type="GO" id="GO:0007059">
    <property type="term" value="P:chromosome segregation"/>
    <property type="evidence" value="ECO:0007669"/>
    <property type="project" value="UniProtKB-KW"/>
</dbReference>
<gene>
    <name evidence="10" type="ORF">SSX86_018583</name>
</gene>
<dbReference type="GO" id="GO:1990414">
    <property type="term" value="P:replication-born double-strand break repair via sister chromatid exchange"/>
    <property type="evidence" value="ECO:0007669"/>
    <property type="project" value="TreeGrafter"/>
</dbReference>
<evidence type="ECO:0000313" key="10">
    <source>
        <dbReference type="EMBL" id="KAK9061402.1"/>
    </source>
</evidence>
<dbReference type="InterPro" id="IPR036390">
    <property type="entry name" value="WH_DNA-bd_sf"/>
</dbReference>
<dbReference type="Pfam" id="PF04825">
    <property type="entry name" value="Rad21_Rec8_N"/>
    <property type="match status" value="1"/>
</dbReference>
<feature type="compositionally biased region" description="Acidic residues" evidence="8">
    <location>
        <begin position="213"/>
        <end position="225"/>
    </location>
</feature>
<feature type="region of interest" description="Disordered" evidence="8">
    <location>
        <begin position="1265"/>
        <end position="1287"/>
    </location>
</feature>
<dbReference type="EMBL" id="JBCNJP010000019">
    <property type="protein sequence ID" value="KAK9061402.1"/>
    <property type="molecule type" value="Genomic_DNA"/>
</dbReference>
<comment type="subcellular location">
    <subcellularLocation>
        <location evidence="1">Nucleus</location>
    </subcellularLocation>
</comment>
<feature type="compositionally biased region" description="Basic and acidic residues" evidence="8">
    <location>
        <begin position="903"/>
        <end position="920"/>
    </location>
</feature>
<dbReference type="FunFam" id="1.25.40.180:FF:000028">
    <property type="entry name" value="ARM repeat superfamily protein"/>
    <property type="match status" value="1"/>
</dbReference>
<dbReference type="CDD" id="cd11560">
    <property type="entry name" value="W2_eIF5C_like"/>
    <property type="match status" value="1"/>
</dbReference>
<dbReference type="GO" id="GO:0008278">
    <property type="term" value="C:cohesin complex"/>
    <property type="evidence" value="ECO:0007669"/>
    <property type="project" value="InterPro"/>
</dbReference>
<dbReference type="PROSITE" id="PS51363">
    <property type="entry name" value="W2"/>
    <property type="match status" value="1"/>
</dbReference>
<feature type="region of interest" description="Disordered" evidence="8">
    <location>
        <begin position="789"/>
        <end position="811"/>
    </location>
</feature>
<feature type="domain" description="W2" evidence="9">
    <location>
        <begin position="1622"/>
        <end position="1787"/>
    </location>
</feature>
<evidence type="ECO:0000256" key="3">
    <source>
        <dbReference type="ARBA" id="ARBA00009870"/>
    </source>
</evidence>
<dbReference type="InterPro" id="IPR023093">
    <property type="entry name" value="ScpA-like_C"/>
</dbReference>
<dbReference type="CDD" id="cd21793">
    <property type="entry name" value="Rad21_Rec8_M_AtSYN1-like"/>
    <property type="match status" value="1"/>
</dbReference>
<evidence type="ECO:0000256" key="5">
    <source>
        <dbReference type="ARBA" id="ARBA00022829"/>
    </source>
</evidence>
<evidence type="ECO:0000256" key="2">
    <source>
        <dbReference type="ARBA" id="ARBA00008151"/>
    </source>
</evidence>
<dbReference type="SUPFAM" id="SSF46785">
    <property type="entry name" value="Winged helix' DNA-binding domain"/>
    <property type="match status" value="1"/>
</dbReference>
<comment type="caution">
    <text evidence="10">The sequence shown here is derived from an EMBL/GenBank/DDBJ whole genome shotgun (WGS) entry which is preliminary data.</text>
</comment>
<keyword evidence="4" id="KW-0498">Mitosis</keyword>
<evidence type="ECO:0000259" key="9">
    <source>
        <dbReference type="PROSITE" id="PS51363"/>
    </source>
</evidence>
<keyword evidence="4" id="KW-0132">Cell division</keyword>
<dbReference type="SUPFAM" id="SSF48371">
    <property type="entry name" value="ARM repeat"/>
    <property type="match status" value="1"/>
</dbReference>
<feature type="region of interest" description="Disordered" evidence="8">
    <location>
        <begin position="643"/>
        <end position="694"/>
    </location>
</feature>
<dbReference type="InterPro" id="IPR006909">
    <property type="entry name" value="Rad21/Rec8_C_eu"/>
</dbReference>
<evidence type="ECO:0000256" key="4">
    <source>
        <dbReference type="ARBA" id="ARBA00022776"/>
    </source>
</evidence>
<comment type="similarity">
    <text evidence="3">Belongs to the rad21 family.</text>
</comment>
<evidence type="ECO:0000256" key="8">
    <source>
        <dbReference type="SAM" id="MobiDB-lite"/>
    </source>
</evidence>
<dbReference type="SMART" id="SM00515">
    <property type="entry name" value="eIF5C"/>
    <property type="match status" value="1"/>
</dbReference>
<feature type="compositionally biased region" description="Basic residues" evidence="8">
    <location>
        <begin position="800"/>
        <end position="811"/>
    </location>
</feature>
<keyword evidence="4" id="KW-0131">Cell cycle</keyword>
<dbReference type="GO" id="GO:0007062">
    <property type="term" value="P:sister chromatid cohesion"/>
    <property type="evidence" value="ECO:0007669"/>
    <property type="project" value="InterPro"/>
</dbReference>
<dbReference type="InterPro" id="IPR057397">
    <property type="entry name" value="HEAT_5MP1_2"/>
</dbReference>
<feature type="region of interest" description="Disordered" evidence="8">
    <location>
        <begin position="903"/>
        <end position="926"/>
    </location>
</feature>
<feature type="region of interest" description="Disordered" evidence="8">
    <location>
        <begin position="213"/>
        <end position="239"/>
    </location>
</feature>
<dbReference type="PANTHER" id="PTHR12585">
    <property type="entry name" value="SCC1 / RAD21 FAMILY MEMBER"/>
    <property type="match status" value="1"/>
</dbReference>
<dbReference type="Pfam" id="PF04824">
    <property type="entry name" value="Rad21_Rec8"/>
    <property type="match status" value="1"/>
</dbReference>
<dbReference type="InterPro" id="IPR006910">
    <property type="entry name" value="Rad21_Rec8_N"/>
</dbReference>
<proteinExistence type="inferred from homology"/>
<organism evidence="10 11">
    <name type="scientific">Deinandra increscens subsp. villosa</name>
    <dbReference type="NCBI Taxonomy" id="3103831"/>
    <lineage>
        <taxon>Eukaryota</taxon>
        <taxon>Viridiplantae</taxon>
        <taxon>Streptophyta</taxon>
        <taxon>Embryophyta</taxon>
        <taxon>Tracheophyta</taxon>
        <taxon>Spermatophyta</taxon>
        <taxon>Magnoliopsida</taxon>
        <taxon>eudicotyledons</taxon>
        <taxon>Gunneridae</taxon>
        <taxon>Pentapetalae</taxon>
        <taxon>asterids</taxon>
        <taxon>campanulids</taxon>
        <taxon>Asterales</taxon>
        <taxon>Asteraceae</taxon>
        <taxon>Asteroideae</taxon>
        <taxon>Heliantheae alliance</taxon>
        <taxon>Madieae</taxon>
        <taxon>Madiinae</taxon>
        <taxon>Deinandra</taxon>
    </lineage>
</organism>
<keyword evidence="5" id="KW-0159">Chromosome partition</keyword>
<evidence type="ECO:0000256" key="1">
    <source>
        <dbReference type="ARBA" id="ARBA00004123"/>
    </source>
</evidence>
<dbReference type="InterPro" id="IPR043510">
    <property type="entry name" value="W2_5MP1/2"/>
</dbReference>
<dbReference type="FunFam" id="1.10.10.580:FF:000002">
    <property type="entry name" value="Sister chromatid cohesion 1 protein 4"/>
    <property type="match status" value="1"/>
</dbReference>
<evidence type="ECO:0000313" key="11">
    <source>
        <dbReference type="Proteomes" id="UP001408789"/>
    </source>
</evidence>
<evidence type="ECO:0000256" key="7">
    <source>
        <dbReference type="ARBA" id="ARBA00064543"/>
    </source>
</evidence>
<evidence type="ECO:0000256" key="6">
    <source>
        <dbReference type="ARBA" id="ARBA00023242"/>
    </source>
</evidence>
<comment type="similarity">
    <text evidence="2">Belongs to the BZW family.</text>
</comment>
<dbReference type="InterPro" id="IPR016024">
    <property type="entry name" value="ARM-type_fold"/>
</dbReference>
<dbReference type="Proteomes" id="UP001408789">
    <property type="component" value="Unassembled WGS sequence"/>
</dbReference>
<dbReference type="GO" id="GO:0003682">
    <property type="term" value="F:chromatin binding"/>
    <property type="evidence" value="ECO:0007669"/>
    <property type="project" value="TreeGrafter"/>
</dbReference>
<dbReference type="Gene3D" id="1.10.10.580">
    <property type="entry name" value="Structural maintenance of chromosome 1. Chain E"/>
    <property type="match status" value="1"/>
</dbReference>
<dbReference type="Gene3D" id="1.25.40.180">
    <property type="match status" value="1"/>
</dbReference>
<name>A0AAP0CW81_9ASTR</name>
<dbReference type="GO" id="GO:0005634">
    <property type="term" value="C:nucleus"/>
    <property type="evidence" value="ECO:0007669"/>
    <property type="project" value="UniProtKB-SubCell"/>
</dbReference>
<feature type="compositionally biased region" description="Acidic residues" evidence="8">
    <location>
        <begin position="1267"/>
        <end position="1278"/>
    </location>
</feature>
<dbReference type="Pfam" id="PF02020">
    <property type="entry name" value="W2"/>
    <property type="match status" value="1"/>
</dbReference>
<keyword evidence="6" id="KW-0539">Nucleus</keyword>
<keyword evidence="11" id="KW-1185">Reference proteome</keyword>
<dbReference type="InterPro" id="IPR039781">
    <property type="entry name" value="Rad21/Rec8-like"/>
</dbReference>
<dbReference type="Pfam" id="PF25504">
    <property type="entry name" value="HEAT_5MP1_2"/>
    <property type="match status" value="1"/>
</dbReference>
<reference evidence="10 11" key="1">
    <citation type="submission" date="2024-04" db="EMBL/GenBank/DDBJ databases">
        <title>The reference genome of an endangered Asteraceae, Deinandra increscens subsp. villosa, native to the Central Coast of California.</title>
        <authorList>
            <person name="Guilliams M."/>
            <person name="Hasenstab-Lehman K."/>
            <person name="Meyer R."/>
            <person name="Mcevoy S."/>
        </authorList>
    </citation>
    <scope>NUCLEOTIDE SEQUENCE [LARGE SCALE GENOMIC DNA]</scope>
    <source>
        <tissue evidence="10">Leaf</tissue>
    </source>
</reference>
<dbReference type="InterPro" id="IPR003307">
    <property type="entry name" value="W2_domain"/>
</dbReference>
<dbReference type="PANTHER" id="PTHR12585:SF69">
    <property type="entry name" value="FI11703P"/>
    <property type="match status" value="1"/>
</dbReference>
<protein>
    <recommendedName>
        <fullName evidence="9">W2 domain-containing protein</fullName>
    </recommendedName>
</protein>
<accession>A0AAP0CW81</accession>
<sequence length="1787" mass="199441">MFYSQFILAKKGPLGTIWIAAHLERKLRKNQVADTDIGVSVDSILFPEMPIALRLSSHLLLGVVRIYSKKVNYLFDDCSEALLKVKQAFRATAVDLPPEESTAPYHSITLPETFDLDDFELPDNDLHGNYVDQHISSKDQITLQDTMEGVVYTTSKFGLDERFGDGDMSGLDLDEDLLAEKAATPERATGTSNLDDDPQASADASAIGILNQDLDDYDGDNEPVDYAEAPSTPGLWEEPNLSNIQETSACDDHQEPENHLITESAVKENLENVFPHDQHHNIFESHEKSPPHIAETEQMLIHDPSSTPFTEPLSTASAIPLSNDPAKGEESLNKNVRDDSTGFQAANDNHENFVAYQGNQNPGVETVNDSHGNFVEYQGNQENTFHLTTELVSNTGKDNLVGIPQHHTSWEPRESFHLTTELVSNTGKDNLVGTPQHHTSLEPRESTTPVLFPHDSMPNSNLPSLRPCITFPSHETSAEGPHATEALNRNFPEILHAEIDQNHQVRVDNVIQREVQVESINSYTSDFSAPLIQREVQVENINNYANDLPAPEKRLSLPHWLSDVPKNFIPESTPIEKDITSGKKRSFTESSITDHSLNLNESTGLFNTNMTPQSFNLNTSSGVYTTNTTAQSLNLNQSSGYFTTNTTARSPNLNQSSGFFTTNTTAQSPNLNQSSGFFTTNTTAQSPNLNQSSGFFTTNTTAQSLNTNTTAQSPNLNQSSGFFTTNTTAQSLNLNQSSGFFTTDSSAQSLNLNQSSTPFTIDMTGQSVVNNDDLLSSILVGRKSSILKMKPSPPVVTPSAKRRRSTAPKTGVPKRKVLMDDTMVLHGDTIRQQLTNTEDIRRLRKKAPCTRFEISLLEKQFWEDDIFSEPIFTGVAIKLASLHNQLYNLSKIVVSRIDASFEGERDPKSISQSDEKDTQREVGPNVPKENAYIEPVAHTQREVGPNVPKENAYIEPVAHTQQEVGPNVPKEYANIEPVAQPIEFPTAQLEVGPNVPKENANFEPVAQPMEFPTVTDNHIRDNNTSSLDYYGSQPPQMAATEHVVEPFNSEHDLFGERDAMEIDPKSFPEADIGVSVMPTEVEPPTHAGVVPSNVFDMPTEMSEIQVDASLQADVPGVSSTEKTDLQSVDMDINNFKSLESNTAFEANIDVAPVREASEEKHDHNIEYKKNEDEVVNEDAALASNVDSNVQNSVYNGIFGEEFGTVEAYDTEVNPVSGNVPLDETENLGHDVNIETTEMNIEDIPASKRADDDEITHPAVVNNTDFLNFDDADDDEADAGGDYGPDAEATRIIDNTGWSSRTKAVAKYLQIMFDKESERGINMLAVNNMLVGKTRKEASRMFFETLVLKTKDYIHVEQTVPFENINIFPRAKLLKSDFYSKEKPTLGGQRIKTRKRNIAAPLDPAAFADAVVQIYLDNAGDLELIAKSIESSDLNFSRYGDTFFEVVFTGGRTQPGTTKPDEGERHPYSILDCEAKRELILPSVIYIQKILRRRPFLIKNLENVMRRFLQSLEFFEENERIKLAIFTALAFSQKLSGLPPETVFQPLLKDNLVGKGLVLTFITDFFKEYLIDNSLDDLISILKRGKMEDNLLDFFPSGKRSAEAFSEHFTKAGMGSLVEYNDKKIFEVKVKEMKSALTTQISEEADLSEVIETVKQHVKDAKLPEIEVVRILWDVVMDSVQWSGKNQQQNVNLALRQVKTWAKLLNTFCTSGKLELELLYKVQVHCYEDTKLMKLFPEIVRSLYDQDVLAEDTILHWFRKGTNPKGRQNFVKALEPFVKWLEEAEEEE</sequence>
<comment type="subunit">
    <text evidence="7">Component of the cohesin complex.</text>
</comment>